<dbReference type="PANTHER" id="PTHR14087:SF7">
    <property type="entry name" value="THYMOCYTE NUCLEAR PROTEIN 1"/>
    <property type="match status" value="1"/>
</dbReference>
<accession>A0A2M9XIN7</accession>
<keyword evidence="1" id="KW-0597">Phosphoprotein</keyword>
<evidence type="ECO:0000259" key="2">
    <source>
        <dbReference type="Pfam" id="PF01878"/>
    </source>
</evidence>
<dbReference type="Proteomes" id="UP000232196">
    <property type="component" value="Unassembled WGS sequence"/>
</dbReference>
<comment type="caution">
    <text evidence="3">The sequence shown here is derived from an EMBL/GenBank/DDBJ whole genome shotgun (WGS) entry which is preliminary data.</text>
</comment>
<organism evidence="3 4">
    <name type="scientific">Leptospira hartskeerlii</name>
    <dbReference type="NCBI Taxonomy" id="2023177"/>
    <lineage>
        <taxon>Bacteria</taxon>
        <taxon>Pseudomonadati</taxon>
        <taxon>Spirochaetota</taxon>
        <taxon>Spirochaetia</taxon>
        <taxon>Leptospirales</taxon>
        <taxon>Leptospiraceae</taxon>
        <taxon>Leptospira</taxon>
    </lineage>
</organism>
<dbReference type="AlphaFoldDB" id="A0A2M9XIN7"/>
<dbReference type="Gene3D" id="3.10.590.10">
    <property type="entry name" value="ph1033 like domains"/>
    <property type="match status" value="1"/>
</dbReference>
<sequence length="159" mass="18167">MKFWLFKTEPDVFSIDTLASSPGKTAPWEGVRGYGARNYLRDEIKKKDLILFYHSSCKPPHVAGLAEVVKEGYPDHFAFDKKHKYYDPKSDPQKPTWFMVDVKFKEKFSRPISLEELRSHGQLKGMVLLQPGGRLSIQPVSEEHFHYICKLAGAKGLPG</sequence>
<feature type="domain" description="EVE" evidence="2">
    <location>
        <begin position="2"/>
        <end position="151"/>
    </location>
</feature>
<dbReference type="Pfam" id="PF01878">
    <property type="entry name" value="EVE"/>
    <property type="match status" value="1"/>
</dbReference>
<name>A0A2M9XIN7_9LEPT</name>
<dbReference type="InterPro" id="IPR015947">
    <property type="entry name" value="PUA-like_sf"/>
</dbReference>
<dbReference type="InterPro" id="IPR002740">
    <property type="entry name" value="EVE_domain"/>
</dbReference>
<gene>
    <name evidence="3" type="ORF">CH357_02940</name>
</gene>
<dbReference type="FunFam" id="3.10.590.10:FF:000003">
    <property type="entry name" value="Thymocyte nuclear protein 1"/>
    <property type="match status" value="1"/>
</dbReference>
<dbReference type="SUPFAM" id="SSF88697">
    <property type="entry name" value="PUA domain-like"/>
    <property type="match status" value="1"/>
</dbReference>
<dbReference type="PANTHER" id="PTHR14087">
    <property type="entry name" value="THYMOCYTE NUCLEAR PROTEIN 1"/>
    <property type="match status" value="1"/>
</dbReference>
<dbReference type="InterPro" id="IPR052181">
    <property type="entry name" value="5hmC_binding"/>
</dbReference>
<dbReference type="EMBL" id="NPDN01000001">
    <property type="protein sequence ID" value="PJZ27519.1"/>
    <property type="molecule type" value="Genomic_DNA"/>
</dbReference>
<evidence type="ECO:0000313" key="3">
    <source>
        <dbReference type="EMBL" id="PJZ27519.1"/>
    </source>
</evidence>
<protein>
    <submittedName>
        <fullName evidence="3">EVE domain-containing protein</fullName>
    </submittedName>
</protein>
<evidence type="ECO:0000256" key="1">
    <source>
        <dbReference type="ARBA" id="ARBA00022553"/>
    </source>
</evidence>
<reference evidence="3 4" key="1">
    <citation type="submission" date="2017-07" db="EMBL/GenBank/DDBJ databases">
        <title>Leptospira spp. isolated from tropical soils.</title>
        <authorList>
            <person name="Thibeaux R."/>
            <person name="Iraola G."/>
            <person name="Ferres I."/>
            <person name="Bierque E."/>
            <person name="Girault D."/>
            <person name="Soupe-Gilbert M.-E."/>
            <person name="Picardeau M."/>
            <person name="Goarant C."/>
        </authorList>
    </citation>
    <scope>NUCLEOTIDE SEQUENCE [LARGE SCALE GENOMIC DNA]</scope>
    <source>
        <strain evidence="3 4">MCA1-C-A1</strain>
    </source>
</reference>
<evidence type="ECO:0000313" key="4">
    <source>
        <dbReference type="Proteomes" id="UP000232196"/>
    </source>
</evidence>
<dbReference type="CDD" id="cd21133">
    <property type="entry name" value="EVE"/>
    <property type="match status" value="1"/>
</dbReference>
<dbReference type="RefSeq" id="WP_100705251.1">
    <property type="nucleotide sequence ID" value="NZ_NPDL01000010.1"/>
</dbReference>
<keyword evidence="4" id="KW-1185">Reference proteome</keyword>
<dbReference type="InterPro" id="IPR047197">
    <property type="entry name" value="THYN1-like_EVE"/>
</dbReference>
<dbReference type="OrthoDB" id="9791347at2"/>
<proteinExistence type="predicted"/>